<feature type="compositionally biased region" description="Acidic residues" evidence="1">
    <location>
        <begin position="26"/>
        <end position="35"/>
    </location>
</feature>
<proteinExistence type="predicted"/>
<evidence type="ECO:0000313" key="2">
    <source>
        <dbReference type="EMBL" id="GIY96381.1"/>
    </source>
</evidence>
<feature type="region of interest" description="Disordered" evidence="1">
    <location>
        <begin position="1"/>
        <end position="68"/>
    </location>
</feature>
<comment type="caution">
    <text evidence="2">The sequence shown here is derived from an EMBL/GenBank/DDBJ whole genome shotgun (WGS) entry which is preliminary data.</text>
</comment>
<reference evidence="2 3" key="1">
    <citation type="submission" date="2021-06" db="EMBL/GenBank/DDBJ databases">
        <title>Caerostris extrusa draft genome.</title>
        <authorList>
            <person name="Kono N."/>
            <person name="Arakawa K."/>
        </authorList>
    </citation>
    <scope>NUCLEOTIDE SEQUENCE [LARGE SCALE GENOMIC DNA]</scope>
</reference>
<dbReference type="AlphaFoldDB" id="A0AAV4XMI3"/>
<dbReference type="Proteomes" id="UP001054945">
    <property type="component" value="Unassembled WGS sequence"/>
</dbReference>
<sequence>MSSVRIRRKYIDNGDDHNESRSSENSDSDDYESMDDESHSDDYDEGNVGEVRHGVNRRAHHKQLGKKP</sequence>
<accession>A0AAV4XMI3</accession>
<name>A0AAV4XMI3_CAEEX</name>
<evidence type="ECO:0000256" key="1">
    <source>
        <dbReference type="SAM" id="MobiDB-lite"/>
    </source>
</evidence>
<gene>
    <name evidence="2" type="ORF">CEXT_208462</name>
</gene>
<organism evidence="2 3">
    <name type="scientific">Caerostris extrusa</name>
    <name type="common">Bark spider</name>
    <name type="synonym">Caerostris bankana</name>
    <dbReference type="NCBI Taxonomy" id="172846"/>
    <lineage>
        <taxon>Eukaryota</taxon>
        <taxon>Metazoa</taxon>
        <taxon>Ecdysozoa</taxon>
        <taxon>Arthropoda</taxon>
        <taxon>Chelicerata</taxon>
        <taxon>Arachnida</taxon>
        <taxon>Araneae</taxon>
        <taxon>Araneomorphae</taxon>
        <taxon>Entelegynae</taxon>
        <taxon>Araneoidea</taxon>
        <taxon>Araneidae</taxon>
        <taxon>Caerostris</taxon>
    </lineage>
</organism>
<keyword evidence="3" id="KW-1185">Reference proteome</keyword>
<dbReference type="EMBL" id="BPLR01018042">
    <property type="protein sequence ID" value="GIY96381.1"/>
    <property type="molecule type" value="Genomic_DNA"/>
</dbReference>
<feature type="compositionally biased region" description="Basic residues" evidence="1">
    <location>
        <begin position="54"/>
        <end position="68"/>
    </location>
</feature>
<protein>
    <submittedName>
        <fullName evidence="2">Uncharacterized protein</fullName>
    </submittedName>
</protein>
<feature type="compositionally biased region" description="Basic and acidic residues" evidence="1">
    <location>
        <begin position="9"/>
        <end position="24"/>
    </location>
</feature>
<evidence type="ECO:0000313" key="3">
    <source>
        <dbReference type="Proteomes" id="UP001054945"/>
    </source>
</evidence>